<evidence type="ECO:0000313" key="2">
    <source>
        <dbReference type="Proteomes" id="UP000014585"/>
    </source>
</evidence>
<dbReference type="AlphaFoldDB" id="S3JCV0"/>
<protein>
    <submittedName>
        <fullName evidence="1">Uncharacterized protein</fullName>
    </submittedName>
</protein>
<organism evidence="1 2">
    <name type="scientific">Cedecea davisae DSM 4568</name>
    <dbReference type="NCBI Taxonomy" id="566551"/>
    <lineage>
        <taxon>Bacteria</taxon>
        <taxon>Pseudomonadati</taxon>
        <taxon>Pseudomonadota</taxon>
        <taxon>Gammaproteobacteria</taxon>
        <taxon>Enterobacterales</taxon>
        <taxon>Enterobacteriaceae</taxon>
        <taxon>Cedecea</taxon>
    </lineage>
</organism>
<gene>
    <name evidence="1" type="ORF">HMPREF0201_01401</name>
</gene>
<dbReference type="PATRIC" id="fig|566551.4.peg.1291"/>
<name>S3JCV0_9ENTR</name>
<dbReference type="STRING" id="566551.HMPREF0201_01401"/>
<comment type="caution">
    <text evidence="1">The sequence shown here is derived from an EMBL/GenBank/DDBJ whole genome shotgun (WGS) entry which is preliminary data.</text>
</comment>
<dbReference type="Proteomes" id="UP000014585">
    <property type="component" value="Unassembled WGS sequence"/>
</dbReference>
<dbReference type="HOGENOM" id="CLU_3059797_0_0_6"/>
<accession>S3JCV0</accession>
<reference evidence="1 2" key="1">
    <citation type="submission" date="2013-04" db="EMBL/GenBank/DDBJ databases">
        <authorList>
            <person name="Weinstock G."/>
            <person name="Sodergren E."/>
            <person name="Lobos E.A."/>
            <person name="Fulton L."/>
            <person name="Fulton R."/>
            <person name="Courtney L."/>
            <person name="Fronick C."/>
            <person name="O'Laughlin M."/>
            <person name="Godfrey J."/>
            <person name="Wilson R.M."/>
            <person name="Miner T."/>
            <person name="Farmer C."/>
            <person name="Delehaunty K."/>
            <person name="Cordes M."/>
            <person name="Minx P."/>
            <person name="Tomlinson C."/>
            <person name="Chen J."/>
            <person name="Wollam A."/>
            <person name="Pepin K.H."/>
            <person name="Palsikar V.B."/>
            <person name="Zhang X."/>
            <person name="Suruliraj S."/>
            <person name="Perna N.T."/>
            <person name="Plunkett G."/>
            <person name="Warren W."/>
            <person name="Mitreva M."/>
            <person name="Mardis E.R."/>
            <person name="Wilson R.K."/>
        </authorList>
    </citation>
    <scope>NUCLEOTIDE SEQUENCE [LARGE SCALE GENOMIC DNA]</scope>
    <source>
        <strain evidence="1 2">DSM 4568</strain>
    </source>
</reference>
<proteinExistence type="predicted"/>
<sequence>MLTRSATYHFQEKIRNISLASALKSTRRRTPGLNFLRNFVSADIIIAEPLRNN</sequence>
<dbReference type="EMBL" id="ATDT01000009">
    <property type="protein sequence ID" value="EPF17992.1"/>
    <property type="molecule type" value="Genomic_DNA"/>
</dbReference>
<evidence type="ECO:0000313" key="1">
    <source>
        <dbReference type="EMBL" id="EPF17992.1"/>
    </source>
</evidence>